<dbReference type="EMBL" id="JBBPBK010000007">
    <property type="protein sequence ID" value="KAK9282112.1"/>
    <property type="molecule type" value="Genomic_DNA"/>
</dbReference>
<keyword evidence="3" id="KW-1185">Reference proteome</keyword>
<feature type="domain" description="DUF659" evidence="1">
    <location>
        <begin position="1"/>
        <end position="132"/>
    </location>
</feature>
<proteinExistence type="predicted"/>
<name>A0AAP0WXB9_LIQFO</name>
<dbReference type="PANTHER" id="PTHR32166">
    <property type="entry name" value="OSJNBA0013A04.12 PROTEIN"/>
    <property type="match status" value="1"/>
</dbReference>
<dbReference type="PANTHER" id="PTHR32166:SF63">
    <property type="entry name" value="HAT TRANSPOSON SUPERFAMILY PROTEIN"/>
    <property type="match status" value="1"/>
</dbReference>
<dbReference type="AlphaFoldDB" id="A0AAP0WXB9"/>
<gene>
    <name evidence="2" type="ORF">L1049_005024</name>
</gene>
<dbReference type="SUPFAM" id="SSF53098">
    <property type="entry name" value="Ribonuclease H-like"/>
    <property type="match status" value="1"/>
</dbReference>
<organism evidence="2 3">
    <name type="scientific">Liquidambar formosana</name>
    <name type="common">Formosan gum</name>
    <dbReference type="NCBI Taxonomy" id="63359"/>
    <lineage>
        <taxon>Eukaryota</taxon>
        <taxon>Viridiplantae</taxon>
        <taxon>Streptophyta</taxon>
        <taxon>Embryophyta</taxon>
        <taxon>Tracheophyta</taxon>
        <taxon>Spermatophyta</taxon>
        <taxon>Magnoliopsida</taxon>
        <taxon>eudicotyledons</taxon>
        <taxon>Gunneridae</taxon>
        <taxon>Pentapetalae</taxon>
        <taxon>Saxifragales</taxon>
        <taxon>Altingiaceae</taxon>
        <taxon>Liquidambar</taxon>
    </lineage>
</organism>
<evidence type="ECO:0000313" key="3">
    <source>
        <dbReference type="Proteomes" id="UP001415857"/>
    </source>
</evidence>
<sequence>MNDIRNSWVSTGCSIVLDGWIDKKSQNFANILVDNPKGPMYLCSSDISASIIEGNALQSLIDGVLDEVGVKNVVQIVTYSTSSCMEVVGKLLMEKHSMVFWTVSASHCMELILEKIELIGSVKTILDKATTITKFFHSNAKILKLMRNYTEGHNLVKSSKFRLAKLFLNLEKIVLEKKNLESVFMLNE</sequence>
<evidence type="ECO:0000313" key="2">
    <source>
        <dbReference type="EMBL" id="KAK9282112.1"/>
    </source>
</evidence>
<dbReference type="InterPro" id="IPR007021">
    <property type="entry name" value="DUF659"/>
</dbReference>
<comment type="caution">
    <text evidence="2">The sequence shown here is derived from an EMBL/GenBank/DDBJ whole genome shotgun (WGS) entry which is preliminary data.</text>
</comment>
<dbReference type="Proteomes" id="UP001415857">
    <property type="component" value="Unassembled WGS sequence"/>
</dbReference>
<evidence type="ECO:0000259" key="1">
    <source>
        <dbReference type="Pfam" id="PF04937"/>
    </source>
</evidence>
<dbReference type="Pfam" id="PF04937">
    <property type="entry name" value="DUF659"/>
    <property type="match status" value="1"/>
</dbReference>
<protein>
    <recommendedName>
        <fullName evidence="1">DUF659 domain-containing protein</fullName>
    </recommendedName>
</protein>
<dbReference type="InterPro" id="IPR012337">
    <property type="entry name" value="RNaseH-like_sf"/>
</dbReference>
<reference evidence="2 3" key="1">
    <citation type="journal article" date="2024" name="Plant J.">
        <title>Genome sequences and population genomics reveal climatic adaptation and genomic divergence between two closely related sweetgum species.</title>
        <authorList>
            <person name="Xu W.Q."/>
            <person name="Ren C.Q."/>
            <person name="Zhang X.Y."/>
            <person name="Comes H.P."/>
            <person name="Liu X.H."/>
            <person name="Li Y.G."/>
            <person name="Kettle C.J."/>
            <person name="Jalonen R."/>
            <person name="Gaisberger H."/>
            <person name="Ma Y.Z."/>
            <person name="Qiu Y.X."/>
        </authorList>
    </citation>
    <scope>NUCLEOTIDE SEQUENCE [LARGE SCALE GENOMIC DNA]</scope>
    <source>
        <strain evidence="2">Hangzhou</strain>
    </source>
</reference>
<accession>A0AAP0WXB9</accession>